<comment type="caution">
    <text evidence="3">The sequence shown here is derived from an EMBL/GenBank/DDBJ whole genome shotgun (WGS) entry which is preliminary data.</text>
</comment>
<dbReference type="InterPro" id="IPR031318">
    <property type="entry name" value="OPI10"/>
</dbReference>
<dbReference type="AlphaFoldDB" id="A0AAW0IXH9"/>
<proteinExistence type="inferred from homology"/>
<dbReference type="GO" id="GO:0006606">
    <property type="term" value="P:protein import into nucleus"/>
    <property type="evidence" value="ECO:0007669"/>
    <property type="project" value="UniProtKB-UniRule"/>
</dbReference>
<dbReference type="GO" id="GO:0005829">
    <property type="term" value="C:cytosol"/>
    <property type="evidence" value="ECO:0007669"/>
    <property type="project" value="UniProtKB-SubCell"/>
</dbReference>
<comment type="subcellular location">
    <subcellularLocation>
        <location evidence="1">Cytoplasm</location>
    </subcellularLocation>
    <subcellularLocation>
        <location evidence="1">Cytoplasm</location>
        <location evidence="1">Cytosol</location>
    </subcellularLocation>
    <subcellularLocation>
        <location evidence="1">Nucleus</location>
    </subcellularLocation>
</comment>
<dbReference type="InterPro" id="IPR048364">
    <property type="entry name" value="Hikeshi-like_C"/>
</dbReference>
<dbReference type="Proteomes" id="UP001488838">
    <property type="component" value="Unassembled WGS sequence"/>
</dbReference>
<keyword evidence="1" id="KW-0653">Protein transport</keyword>
<dbReference type="PANTHER" id="PTHR12925">
    <property type="entry name" value="HIKESHI FAMILY MEMBER"/>
    <property type="match status" value="1"/>
</dbReference>
<accession>A0AAW0IXH9</accession>
<keyword evidence="1" id="KW-0539">Nucleus</keyword>
<keyword evidence="1" id="KW-0963">Cytoplasm</keyword>
<keyword evidence="1" id="KW-0813">Transport</keyword>
<dbReference type="GO" id="GO:0034605">
    <property type="term" value="P:cellular response to heat"/>
    <property type="evidence" value="ECO:0007669"/>
    <property type="project" value="UniProtKB-UniRule"/>
</dbReference>
<dbReference type="EMBL" id="JBBHLL010000083">
    <property type="protein sequence ID" value="KAK7819085.1"/>
    <property type="molecule type" value="Genomic_DNA"/>
</dbReference>
<feature type="domain" description="Hikeshi-like C-terminal" evidence="2">
    <location>
        <begin position="37"/>
        <end position="84"/>
    </location>
</feature>
<comment type="function">
    <text evidence="1">Acts as a specific nuclear import carrier for HSP70 proteins following heat-shock stress: acts by mediating the nucleoporin-dependent translocation of ATP-bound HSP70 proteins into the nucleus. HSP70 proteins import is required to protect cells from heat shock damages. Does not translocate ADP-bound HSP70 proteins into the nucleus.</text>
</comment>
<evidence type="ECO:0000256" key="1">
    <source>
        <dbReference type="RuleBase" id="RU369060"/>
    </source>
</evidence>
<dbReference type="PANTHER" id="PTHR12925:SF0">
    <property type="entry name" value="PROTEIN HIKESHI"/>
    <property type="match status" value="1"/>
</dbReference>
<dbReference type="GO" id="GO:0005634">
    <property type="term" value="C:nucleus"/>
    <property type="evidence" value="ECO:0007669"/>
    <property type="project" value="UniProtKB-SubCell"/>
</dbReference>
<dbReference type="GO" id="GO:0061608">
    <property type="term" value="F:nuclear import signal receptor activity"/>
    <property type="evidence" value="ECO:0007669"/>
    <property type="project" value="UniProtKB-UniRule"/>
</dbReference>
<protein>
    <recommendedName>
        <fullName evidence="1">Protein Hikeshi</fullName>
    </recommendedName>
</protein>
<evidence type="ECO:0000313" key="4">
    <source>
        <dbReference type="Proteomes" id="UP001488838"/>
    </source>
</evidence>
<evidence type="ECO:0000259" key="2">
    <source>
        <dbReference type="Pfam" id="PF21057"/>
    </source>
</evidence>
<comment type="similarity">
    <text evidence="1">Belongs to the OPI10 family.</text>
</comment>
<evidence type="ECO:0000313" key="3">
    <source>
        <dbReference type="EMBL" id="KAK7819085.1"/>
    </source>
</evidence>
<organism evidence="3 4">
    <name type="scientific">Myodes glareolus</name>
    <name type="common">Bank vole</name>
    <name type="synonym">Clethrionomys glareolus</name>
    <dbReference type="NCBI Taxonomy" id="447135"/>
    <lineage>
        <taxon>Eukaryota</taxon>
        <taxon>Metazoa</taxon>
        <taxon>Chordata</taxon>
        <taxon>Craniata</taxon>
        <taxon>Vertebrata</taxon>
        <taxon>Euteleostomi</taxon>
        <taxon>Mammalia</taxon>
        <taxon>Eutheria</taxon>
        <taxon>Euarchontoglires</taxon>
        <taxon>Glires</taxon>
        <taxon>Rodentia</taxon>
        <taxon>Myomorpha</taxon>
        <taxon>Muroidea</taxon>
        <taxon>Cricetidae</taxon>
        <taxon>Arvicolinae</taxon>
        <taxon>Myodes</taxon>
    </lineage>
</organism>
<comment type="subunit">
    <text evidence="1">Forms an asymmetric homodimer; required for binding and nuclear import of HSP70 proteins. Interacts with ATP-bound HSP70 proteins.</text>
</comment>
<keyword evidence="4" id="KW-1185">Reference proteome</keyword>
<dbReference type="Pfam" id="PF21057">
    <property type="entry name" value="Hikeshi-like_C"/>
    <property type="match status" value="1"/>
</dbReference>
<sequence length="92" mass="10299">MNIVWTPSVAQTGISVEVLDSLAQQTPVGSAAVSSADSFTQFTRKMLDSFYNFALSRAQMTPNPSEMLIPATVVLKWYENFQRRPFPLENII</sequence>
<reference evidence="3 4" key="1">
    <citation type="journal article" date="2023" name="bioRxiv">
        <title>Conserved and derived expression patterns and positive selection on dental genes reveal complex evolutionary context of ever-growing rodent molars.</title>
        <authorList>
            <person name="Calamari Z.T."/>
            <person name="Song A."/>
            <person name="Cohen E."/>
            <person name="Akter M."/>
            <person name="Roy R.D."/>
            <person name="Hallikas O."/>
            <person name="Christensen M.M."/>
            <person name="Li P."/>
            <person name="Marangoni P."/>
            <person name="Jernvall J."/>
            <person name="Klein O.D."/>
        </authorList>
    </citation>
    <scope>NUCLEOTIDE SEQUENCE [LARGE SCALE GENOMIC DNA]</scope>
    <source>
        <strain evidence="3">V071</strain>
    </source>
</reference>
<dbReference type="GO" id="GO:0030544">
    <property type="term" value="F:Hsp70 protein binding"/>
    <property type="evidence" value="ECO:0007669"/>
    <property type="project" value="UniProtKB-UniRule"/>
</dbReference>
<name>A0AAW0IXH9_MYOGA</name>
<gene>
    <name evidence="3" type="ORF">U0070_002397</name>
</gene>